<dbReference type="GO" id="GO:0004553">
    <property type="term" value="F:hydrolase activity, hydrolyzing O-glycosyl compounds"/>
    <property type="evidence" value="ECO:0007669"/>
    <property type="project" value="InterPro"/>
</dbReference>
<evidence type="ECO:0008006" key="4">
    <source>
        <dbReference type="Google" id="ProtNLM"/>
    </source>
</evidence>
<gene>
    <name evidence="2" type="ORF">GCM10014715_81600</name>
</gene>
<comment type="caution">
    <text evidence="2">The sequence shown here is derived from an EMBL/GenBank/DDBJ whole genome shotgun (WGS) entry which is preliminary data.</text>
</comment>
<accession>A0A919AL94</accession>
<dbReference type="AlphaFoldDB" id="A0A919AL94"/>
<dbReference type="InterPro" id="IPR008979">
    <property type="entry name" value="Galactose-bd-like_sf"/>
</dbReference>
<protein>
    <recommendedName>
        <fullName evidence="4">Beta-galactosidase</fullName>
    </recommendedName>
</protein>
<reference evidence="2" key="1">
    <citation type="journal article" date="2014" name="Int. J. Syst. Evol. Microbiol.">
        <title>Complete genome sequence of Corynebacterium casei LMG S-19264T (=DSM 44701T), isolated from a smear-ripened cheese.</title>
        <authorList>
            <consortium name="US DOE Joint Genome Institute (JGI-PGF)"/>
            <person name="Walter F."/>
            <person name="Albersmeier A."/>
            <person name="Kalinowski J."/>
            <person name="Ruckert C."/>
        </authorList>
    </citation>
    <scope>NUCLEOTIDE SEQUENCE</scope>
    <source>
        <strain evidence="2">JCM 3302</strain>
    </source>
</reference>
<feature type="region of interest" description="Disordered" evidence="1">
    <location>
        <begin position="179"/>
        <end position="214"/>
    </location>
</feature>
<reference evidence="2" key="2">
    <citation type="submission" date="2020-09" db="EMBL/GenBank/DDBJ databases">
        <authorList>
            <person name="Sun Q."/>
            <person name="Ohkuma M."/>
        </authorList>
    </citation>
    <scope>NUCLEOTIDE SEQUENCE</scope>
    <source>
        <strain evidence="2">JCM 3302</strain>
    </source>
</reference>
<name>A0A919AL94_9ACTN</name>
<dbReference type="Gene3D" id="2.60.120.260">
    <property type="entry name" value="Galactose-binding domain-like"/>
    <property type="match status" value="1"/>
</dbReference>
<dbReference type="PANTHER" id="PTHR42732:SF1">
    <property type="entry name" value="BETA-MANNOSIDASE"/>
    <property type="match status" value="1"/>
</dbReference>
<dbReference type="SUPFAM" id="SSF49785">
    <property type="entry name" value="Galactose-binding domain-like"/>
    <property type="match status" value="1"/>
</dbReference>
<evidence type="ECO:0000313" key="2">
    <source>
        <dbReference type="EMBL" id="GHF13781.1"/>
    </source>
</evidence>
<evidence type="ECO:0000313" key="3">
    <source>
        <dbReference type="Proteomes" id="UP000641386"/>
    </source>
</evidence>
<organism evidence="2 3">
    <name type="scientific">Streptomyces spiralis</name>
    <dbReference type="NCBI Taxonomy" id="66376"/>
    <lineage>
        <taxon>Bacteria</taxon>
        <taxon>Bacillati</taxon>
        <taxon>Actinomycetota</taxon>
        <taxon>Actinomycetes</taxon>
        <taxon>Kitasatosporales</taxon>
        <taxon>Streptomycetaceae</taxon>
        <taxon>Streptomyces</taxon>
    </lineage>
</organism>
<proteinExistence type="predicted"/>
<feature type="region of interest" description="Disordered" evidence="1">
    <location>
        <begin position="1"/>
        <end position="74"/>
    </location>
</feature>
<dbReference type="RefSeq" id="WP_229904082.1">
    <property type="nucleotide sequence ID" value="NZ_BNBC01000066.1"/>
</dbReference>
<dbReference type="PANTHER" id="PTHR42732">
    <property type="entry name" value="BETA-GALACTOSIDASE"/>
    <property type="match status" value="1"/>
</dbReference>
<dbReference type="EMBL" id="BNBC01000066">
    <property type="protein sequence ID" value="GHF13781.1"/>
    <property type="molecule type" value="Genomic_DNA"/>
</dbReference>
<dbReference type="InterPro" id="IPR051913">
    <property type="entry name" value="GH2_Domain-Containing"/>
</dbReference>
<evidence type="ECO:0000256" key="1">
    <source>
        <dbReference type="SAM" id="MobiDB-lite"/>
    </source>
</evidence>
<dbReference type="Proteomes" id="UP000641386">
    <property type="component" value="Unassembled WGS sequence"/>
</dbReference>
<dbReference type="GO" id="GO:0005975">
    <property type="term" value="P:carbohydrate metabolic process"/>
    <property type="evidence" value="ECO:0007669"/>
    <property type="project" value="InterPro"/>
</dbReference>
<keyword evidence="3" id="KW-1185">Reference proteome</keyword>
<sequence>MALRNTSFDDGSWRTPDLPHDWSIEDLPYATSGDGAATSDPSLPAVKDPDPTAPEAPQAIGPFDRLNSQNGDSTAHTVGGIGWYRKHFELPRFPEDPAASAHGGSEAHVELRFDGVYQNADVRLNGVHLGFHPYGYTSFAHALTPHLNREGTNVSAVRVDNSGKTSRWYSGSGIYRVPDAAGDPAPRQAAGPPHAHRASRRTATRELTLPVGRT</sequence>